<feature type="chain" id="PRO_5001714705" description="DUF2057 domain-containing protein" evidence="3">
    <location>
        <begin position="22"/>
        <end position="161"/>
    </location>
</feature>
<evidence type="ECO:0000256" key="3">
    <source>
        <dbReference type="SAM" id="SignalP"/>
    </source>
</evidence>
<name>A0A076LP52_9GAMM</name>
<comment type="similarity">
    <text evidence="1">Belongs to the UPF0319 family.</text>
</comment>
<dbReference type="RefSeq" id="WP_034164372.1">
    <property type="nucleotide sequence ID" value="NZ_CP006664.1"/>
</dbReference>
<organism evidence="4 5">
    <name type="scientific">Edwardsiella anguillarum ET080813</name>
    <dbReference type="NCBI Taxonomy" id="667120"/>
    <lineage>
        <taxon>Bacteria</taxon>
        <taxon>Pseudomonadati</taxon>
        <taxon>Pseudomonadota</taxon>
        <taxon>Gammaproteobacteria</taxon>
        <taxon>Enterobacterales</taxon>
        <taxon>Hafniaceae</taxon>
        <taxon>Edwardsiella</taxon>
    </lineage>
</organism>
<evidence type="ECO:0000256" key="1">
    <source>
        <dbReference type="ARBA" id="ARBA00008490"/>
    </source>
</evidence>
<dbReference type="HOGENOM" id="CLU_073782_2_1_6"/>
<evidence type="ECO:0000256" key="2">
    <source>
        <dbReference type="ARBA" id="ARBA00022729"/>
    </source>
</evidence>
<dbReference type="InterPro" id="IPR018635">
    <property type="entry name" value="UPF0319"/>
</dbReference>
<dbReference type="KEGG" id="ete:ETEE_3230"/>
<evidence type="ECO:0008006" key="6">
    <source>
        <dbReference type="Google" id="ProtNLM"/>
    </source>
</evidence>
<feature type="signal peptide" evidence="3">
    <location>
        <begin position="1"/>
        <end position="21"/>
    </location>
</feature>
<evidence type="ECO:0000313" key="4">
    <source>
        <dbReference type="EMBL" id="AIJ09656.1"/>
    </source>
</evidence>
<dbReference type="PANTHER" id="PTHR38108">
    <property type="entry name" value="UPF0319 PROTEIN YCCT"/>
    <property type="match status" value="1"/>
</dbReference>
<dbReference type="Proteomes" id="UP000028681">
    <property type="component" value="Chromosome"/>
</dbReference>
<sequence length="161" mass="17575">MRSRVLLALSCGGLLFCHALSATTLKFGSDVELLAIDGQPLPAALFKSANSLELDAGIHQMLFRVAKPLTANGEPHYSAPLIAVFDTREATSVTIKLPRIGDDRDIRQLEQTLNFELLNHRGIPLEYRADVLSSPPAGDYRQQLQRYNHSAAAAALPALTR</sequence>
<protein>
    <recommendedName>
        <fullName evidence="6">DUF2057 domain-containing protein</fullName>
    </recommendedName>
</protein>
<evidence type="ECO:0000313" key="5">
    <source>
        <dbReference type="Proteomes" id="UP000028681"/>
    </source>
</evidence>
<reference evidence="4 5" key="1">
    <citation type="journal article" date="2012" name="PLoS ONE">
        <title>Edwardsiella comparative phylogenomics reveal the new intra/inter-species taxonomic relationships, virulence evolution and niche adaptation mechanisms.</title>
        <authorList>
            <person name="Yang M."/>
            <person name="Lv Y."/>
            <person name="Xiao J."/>
            <person name="Wu H."/>
            <person name="Zheng H."/>
            <person name="Liu Q."/>
            <person name="Zhang Y."/>
            <person name="Wang Q."/>
        </authorList>
    </citation>
    <scope>NUCLEOTIDE SEQUENCE [LARGE SCALE GENOMIC DNA]</scope>
    <source>
        <strain evidence="5">080813</strain>
    </source>
</reference>
<proteinExistence type="inferred from homology"/>
<dbReference type="EMBL" id="CP006664">
    <property type="protein sequence ID" value="AIJ09656.1"/>
    <property type="molecule type" value="Genomic_DNA"/>
</dbReference>
<keyword evidence="2 3" id="KW-0732">Signal</keyword>
<dbReference type="GeneID" id="33940702"/>
<dbReference type="Pfam" id="PF09829">
    <property type="entry name" value="DUF2057"/>
    <property type="match status" value="1"/>
</dbReference>
<accession>A0A076LP52</accession>
<dbReference type="AlphaFoldDB" id="A0A076LP52"/>
<dbReference type="PANTHER" id="PTHR38108:SF1">
    <property type="entry name" value="UPF0319 PROTEIN YCCT"/>
    <property type="match status" value="1"/>
</dbReference>
<gene>
    <name evidence="4" type="ORF">ETEE_3230</name>
</gene>